<keyword evidence="7" id="KW-1185">Reference proteome</keyword>
<dbReference type="WBParaSite" id="PEQ_0001374001-mRNA-1">
    <property type="protein sequence ID" value="PEQ_0001374001-mRNA-1"/>
    <property type="gene ID" value="PEQ_0001374001"/>
</dbReference>
<dbReference type="Gene3D" id="3.20.20.70">
    <property type="entry name" value="Aldolase class I"/>
    <property type="match status" value="2"/>
</dbReference>
<evidence type="ECO:0000256" key="5">
    <source>
        <dbReference type="ARBA" id="ARBA00023002"/>
    </source>
</evidence>
<feature type="domain" description="Dihydroorotate dehydrogenase catalytic" evidence="6">
    <location>
        <begin position="19"/>
        <end position="106"/>
    </location>
</feature>
<protein>
    <submittedName>
        <fullName evidence="8">Dihydroorotate dehydrogenase domain-containing protein</fullName>
    </submittedName>
</protein>
<evidence type="ECO:0000256" key="2">
    <source>
        <dbReference type="ARBA" id="ARBA00004725"/>
    </source>
</evidence>
<dbReference type="GO" id="GO:0009220">
    <property type="term" value="P:pyrimidine ribonucleotide biosynthetic process"/>
    <property type="evidence" value="ECO:0007669"/>
    <property type="project" value="TreeGrafter"/>
</dbReference>
<dbReference type="PANTHER" id="PTHR48109:SF4">
    <property type="entry name" value="DIHYDROOROTATE DEHYDROGENASE (QUINONE), MITOCHONDRIAL"/>
    <property type="match status" value="1"/>
</dbReference>
<dbReference type="Pfam" id="PF01180">
    <property type="entry name" value="DHO_dh"/>
    <property type="match status" value="2"/>
</dbReference>
<evidence type="ECO:0000256" key="3">
    <source>
        <dbReference type="ARBA" id="ARBA00022630"/>
    </source>
</evidence>
<accession>A0A914S4M0</accession>
<keyword evidence="4" id="KW-0288">FMN</keyword>
<evidence type="ECO:0000313" key="7">
    <source>
        <dbReference type="Proteomes" id="UP000887564"/>
    </source>
</evidence>
<organism evidence="7 8">
    <name type="scientific">Parascaris equorum</name>
    <name type="common">Equine roundworm</name>
    <dbReference type="NCBI Taxonomy" id="6256"/>
    <lineage>
        <taxon>Eukaryota</taxon>
        <taxon>Metazoa</taxon>
        <taxon>Ecdysozoa</taxon>
        <taxon>Nematoda</taxon>
        <taxon>Chromadorea</taxon>
        <taxon>Rhabditida</taxon>
        <taxon>Spirurina</taxon>
        <taxon>Ascaridomorpha</taxon>
        <taxon>Ascaridoidea</taxon>
        <taxon>Ascarididae</taxon>
        <taxon>Parascaris</taxon>
    </lineage>
</organism>
<dbReference type="InterPro" id="IPR050074">
    <property type="entry name" value="DHO_dehydrogenase"/>
</dbReference>
<keyword evidence="3" id="KW-0285">Flavoprotein</keyword>
<dbReference type="PANTHER" id="PTHR48109">
    <property type="entry name" value="DIHYDROOROTATE DEHYDROGENASE (QUINONE), MITOCHONDRIAL-RELATED"/>
    <property type="match status" value="1"/>
</dbReference>
<evidence type="ECO:0000313" key="8">
    <source>
        <dbReference type="WBParaSite" id="PEQ_0001374001-mRNA-1"/>
    </source>
</evidence>
<dbReference type="GO" id="GO:0005743">
    <property type="term" value="C:mitochondrial inner membrane"/>
    <property type="evidence" value="ECO:0007669"/>
    <property type="project" value="TreeGrafter"/>
</dbReference>
<dbReference type="InterPro" id="IPR005720">
    <property type="entry name" value="Dihydroorotate_DH_cat"/>
</dbReference>
<feature type="domain" description="Dihydroorotate dehydrogenase catalytic" evidence="6">
    <location>
        <begin position="121"/>
        <end position="171"/>
    </location>
</feature>
<evidence type="ECO:0000256" key="1">
    <source>
        <dbReference type="ARBA" id="ARBA00001917"/>
    </source>
</evidence>
<comment type="cofactor">
    <cofactor evidence="1">
        <name>FMN</name>
        <dbReference type="ChEBI" id="CHEBI:58210"/>
    </cofactor>
</comment>
<evidence type="ECO:0000259" key="6">
    <source>
        <dbReference type="Pfam" id="PF01180"/>
    </source>
</evidence>
<name>A0A914S4M0_PAREQ</name>
<dbReference type="AlphaFoldDB" id="A0A914S4M0"/>
<comment type="pathway">
    <text evidence="2">Pyrimidine metabolism; UMP biosynthesis via de novo pathway.</text>
</comment>
<dbReference type="SUPFAM" id="SSF51395">
    <property type="entry name" value="FMN-linked oxidoreductases"/>
    <property type="match status" value="1"/>
</dbReference>
<dbReference type="GO" id="GO:0004152">
    <property type="term" value="F:dihydroorotate dehydrogenase activity"/>
    <property type="evidence" value="ECO:0007669"/>
    <property type="project" value="TreeGrafter"/>
</dbReference>
<evidence type="ECO:0000256" key="4">
    <source>
        <dbReference type="ARBA" id="ARBA00022643"/>
    </source>
</evidence>
<proteinExistence type="predicted"/>
<reference evidence="8" key="1">
    <citation type="submission" date="2022-11" db="UniProtKB">
        <authorList>
            <consortium name="WormBaseParasite"/>
        </authorList>
    </citation>
    <scope>IDENTIFICATION</scope>
</reference>
<dbReference type="InterPro" id="IPR013785">
    <property type="entry name" value="Aldolase_TIM"/>
</dbReference>
<dbReference type="Proteomes" id="UP000887564">
    <property type="component" value="Unplaced"/>
</dbReference>
<keyword evidence="5" id="KW-0560">Oxidoreductase</keyword>
<sequence>MGCVGAVLDSLRSGRLLEDEGIINRYGFNSAGVGAVYTRVKKAFQADADVHLGVNLGKNKASEDARLDYEIGVNYFGAYSDYLVVNVSSPNTPGLRGLQNKAELQSVRILQHSCSFKVVTDKRYGIDGMIVSNTTISRPVDLRSECSHEAGGLSGKPLRELSTQCVRDMYRSHIYFSFRK</sequence>
<dbReference type="GO" id="GO:0006207">
    <property type="term" value="P:'de novo' pyrimidine nucleobase biosynthetic process"/>
    <property type="evidence" value="ECO:0007669"/>
    <property type="project" value="TreeGrafter"/>
</dbReference>